<comment type="caution">
    <text evidence="2">The sequence shown here is derived from an EMBL/GenBank/DDBJ whole genome shotgun (WGS) entry which is preliminary data.</text>
</comment>
<sequence length="61" mass="6453">MVGVAAVLVLLLFIGATGAALSDDPDFTLGTWLVSILVLTPILGAPGALGWFLLRRYPRRS</sequence>
<accession>A0ABU2AXM9</accession>
<organism evidence="2 3">
    <name type="scientific">Enteractinococcus fodinae</name>
    <dbReference type="NCBI Taxonomy" id="684663"/>
    <lineage>
        <taxon>Bacteria</taxon>
        <taxon>Bacillati</taxon>
        <taxon>Actinomycetota</taxon>
        <taxon>Actinomycetes</taxon>
        <taxon>Micrococcales</taxon>
        <taxon>Micrococcaceae</taxon>
    </lineage>
</organism>
<evidence type="ECO:0008006" key="4">
    <source>
        <dbReference type="Google" id="ProtNLM"/>
    </source>
</evidence>
<reference evidence="2 3" key="1">
    <citation type="submission" date="2023-07" db="EMBL/GenBank/DDBJ databases">
        <title>Sequencing the genomes of 1000 actinobacteria strains.</title>
        <authorList>
            <person name="Klenk H.-P."/>
        </authorList>
    </citation>
    <scope>NUCLEOTIDE SEQUENCE [LARGE SCALE GENOMIC DNA]</scope>
    <source>
        <strain evidence="2 3">DSM 22966</strain>
    </source>
</reference>
<protein>
    <recommendedName>
        <fullName evidence="4">Cardiolipin synthase N-terminal domain-containing protein</fullName>
    </recommendedName>
</protein>
<feature type="transmembrane region" description="Helical" evidence="1">
    <location>
        <begin position="32"/>
        <end position="54"/>
    </location>
</feature>
<dbReference type="Proteomes" id="UP001183794">
    <property type="component" value="Unassembled WGS sequence"/>
</dbReference>
<keyword evidence="1" id="KW-0472">Membrane</keyword>
<name>A0ABU2AXM9_9MICC</name>
<keyword evidence="1" id="KW-1133">Transmembrane helix</keyword>
<proteinExistence type="predicted"/>
<dbReference type="RefSeq" id="WP_310170589.1">
    <property type="nucleotide sequence ID" value="NZ_BAABHE010000002.1"/>
</dbReference>
<evidence type="ECO:0000313" key="2">
    <source>
        <dbReference type="EMBL" id="MDR7346095.1"/>
    </source>
</evidence>
<dbReference type="EMBL" id="JAVDYJ010000001">
    <property type="protein sequence ID" value="MDR7346095.1"/>
    <property type="molecule type" value="Genomic_DNA"/>
</dbReference>
<keyword evidence="1" id="KW-0812">Transmembrane</keyword>
<keyword evidence="3" id="KW-1185">Reference proteome</keyword>
<evidence type="ECO:0000256" key="1">
    <source>
        <dbReference type="SAM" id="Phobius"/>
    </source>
</evidence>
<gene>
    <name evidence="2" type="ORF">J2S62_000352</name>
</gene>
<evidence type="ECO:0000313" key="3">
    <source>
        <dbReference type="Proteomes" id="UP001183794"/>
    </source>
</evidence>